<proteinExistence type="predicted"/>
<organism evidence="1 2">
    <name type="scientific">Arcicella aquatica</name>
    <dbReference type="NCBI Taxonomy" id="217141"/>
    <lineage>
        <taxon>Bacteria</taxon>
        <taxon>Pseudomonadati</taxon>
        <taxon>Bacteroidota</taxon>
        <taxon>Cytophagia</taxon>
        <taxon>Cytophagales</taxon>
        <taxon>Flectobacillaceae</taxon>
        <taxon>Arcicella</taxon>
    </lineage>
</organism>
<name>A0ABU5QNM0_9BACT</name>
<comment type="caution">
    <text evidence="1">The sequence shown here is derived from an EMBL/GenBank/DDBJ whole genome shotgun (WGS) entry which is preliminary data.</text>
</comment>
<keyword evidence="2" id="KW-1185">Reference proteome</keyword>
<dbReference type="RefSeq" id="WP_323248815.1">
    <property type="nucleotide sequence ID" value="NZ_JAYFUL010000012.1"/>
</dbReference>
<protein>
    <submittedName>
        <fullName evidence="1">Uncharacterized protein</fullName>
    </submittedName>
</protein>
<dbReference type="EMBL" id="JAYFUL010000012">
    <property type="protein sequence ID" value="MEA5258021.1"/>
    <property type="molecule type" value="Genomic_DNA"/>
</dbReference>
<evidence type="ECO:0000313" key="2">
    <source>
        <dbReference type="Proteomes" id="UP001304671"/>
    </source>
</evidence>
<evidence type="ECO:0000313" key="1">
    <source>
        <dbReference type="EMBL" id="MEA5258021.1"/>
    </source>
</evidence>
<gene>
    <name evidence="1" type="ORF">VB264_09515</name>
</gene>
<accession>A0ABU5QNM0</accession>
<reference evidence="1 2" key="1">
    <citation type="submission" date="2023-12" db="EMBL/GenBank/DDBJ databases">
        <title>Novel species of the genus Arcicella isolated from rivers.</title>
        <authorList>
            <person name="Lu H."/>
        </authorList>
    </citation>
    <scope>NUCLEOTIDE SEQUENCE [LARGE SCALE GENOMIC DNA]</scope>
    <source>
        <strain evidence="1 2">LMG 21963</strain>
    </source>
</reference>
<sequence>MTIEERGIILENHITTEIIVNTKVLGFDNEDIISSIDDVNNYFELPPPVINEEILALVLSIPIEEIRLFFRTYFEGGKVLYKKHINDTYIVKLFFKNNDK</sequence>
<dbReference type="Proteomes" id="UP001304671">
    <property type="component" value="Unassembled WGS sequence"/>
</dbReference>